<dbReference type="Proteomes" id="UP000294927">
    <property type="component" value="Unassembled WGS sequence"/>
</dbReference>
<dbReference type="RefSeq" id="WP_133901989.1">
    <property type="nucleotide sequence ID" value="NZ_SOCP01000003.1"/>
</dbReference>
<dbReference type="EMBL" id="SOCP01000003">
    <property type="protein sequence ID" value="TDV54849.1"/>
    <property type="molecule type" value="Genomic_DNA"/>
</dbReference>
<dbReference type="InterPro" id="IPR029068">
    <property type="entry name" value="Glyas_Bleomycin-R_OHBP_Dase"/>
</dbReference>
<evidence type="ECO:0000313" key="2">
    <source>
        <dbReference type="EMBL" id="TDV54849.1"/>
    </source>
</evidence>
<evidence type="ECO:0000313" key="3">
    <source>
        <dbReference type="Proteomes" id="UP000294927"/>
    </source>
</evidence>
<sequence length="278" mass="29731">MVVEAGAVTEALPAGAPCWVELATNDENRVAAFYAALLGWEYRVTVESAVATGRYVVATRDGFSVAGMYPTEGPSGWVPHITVSDTVSGAERVRQLGGDVTAGPIELAREDSLVYALDPAGAPLVLRTPPVGWLFTTDDVGAYTSADLRTHDGPGADEFYRRLFGYGSEQLGDGAEIDYAEWSLDGRPVLYRYVMGPEYPKDTPAHWLIYFIADPAEGTDATAVRALSLGGGIVVEPHDTRLGRVAVLSDPCGAIFAVIDHLDSPENRRAAVEDPDDD</sequence>
<dbReference type="InterPro" id="IPR037523">
    <property type="entry name" value="VOC_core"/>
</dbReference>
<keyword evidence="3" id="KW-1185">Reference proteome</keyword>
<accession>A0A4R7VZ64</accession>
<evidence type="ECO:0000259" key="1">
    <source>
        <dbReference type="PROSITE" id="PS51819"/>
    </source>
</evidence>
<dbReference type="PROSITE" id="PS51819">
    <property type="entry name" value="VOC"/>
    <property type="match status" value="2"/>
</dbReference>
<dbReference type="PANTHER" id="PTHR33993">
    <property type="entry name" value="GLYOXALASE-RELATED"/>
    <property type="match status" value="1"/>
</dbReference>
<organism evidence="2 3">
    <name type="scientific">Actinophytocola oryzae</name>
    <dbReference type="NCBI Taxonomy" id="502181"/>
    <lineage>
        <taxon>Bacteria</taxon>
        <taxon>Bacillati</taxon>
        <taxon>Actinomycetota</taxon>
        <taxon>Actinomycetes</taxon>
        <taxon>Pseudonocardiales</taxon>
        <taxon>Pseudonocardiaceae</taxon>
    </lineage>
</organism>
<dbReference type="Gene3D" id="3.10.180.10">
    <property type="entry name" value="2,3-Dihydroxybiphenyl 1,2-Dioxygenase, domain 1"/>
    <property type="match status" value="2"/>
</dbReference>
<protein>
    <recommendedName>
        <fullName evidence="1">VOC domain-containing protein</fullName>
    </recommendedName>
</protein>
<dbReference type="OrthoDB" id="9793039at2"/>
<dbReference type="InterPro" id="IPR052164">
    <property type="entry name" value="Anthracycline_SecMetBiosynth"/>
</dbReference>
<reference evidence="2 3" key="1">
    <citation type="submission" date="2019-03" db="EMBL/GenBank/DDBJ databases">
        <title>Genomic Encyclopedia of Archaeal and Bacterial Type Strains, Phase II (KMG-II): from individual species to whole genera.</title>
        <authorList>
            <person name="Goeker M."/>
        </authorList>
    </citation>
    <scope>NUCLEOTIDE SEQUENCE [LARGE SCALE GENOMIC DNA]</scope>
    <source>
        <strain evidence="2 3">DSM 45499</strain>
    </source>
</reference>
<name>A0A4R7VZ64_9PSEU</name>
<dbReference type="AlphaFoldDB" id="A0A4R7VZ64"/>
<comment type="caution">
    <text evidence="2">The sequence shown here is derived from an EMBL/GenBank/DDBJ whole genome shotgun (WGS) entry which is preliminary data.</text>
</comment>
<feature type="domain" description="VOC" evidence="1">
    <location>
        <begin position="142"/>
        <end position="261"/>
    </location>
</feature>
<dbReference type="SUPFAM" id="SSF54593">
    <property type="entry name" value="Glyoxalase/Bleomycin resistance protein/Dihydroxybiphenyl dioxygenase"/>
    <property type="match status" value="2"/>
</dbReference>
<proteinExistence type="predicted"/>
<gene>
    <name evidence="2" type="ORF">CLV71_10389</name>
</gene>
<feature type="domain" description="VOC" evidence="1">
    <location>
        <begin position="16"/>
        <end position="129"/>
    </location>
</feature>
<dbReference type="PANTHER" id="PTHR33993:SF14">
    <property type="entry name" value="GB|AAF24581.1"/>
    <property type="match status" value="1"/>
</dbReference>